<gene>
    <name evidence="1" type="ORF">LCGC14_2891450</name>
</gene>
<comment type="caution">
    <text evidence="1">The sequence shown here is derived from an EMBL/GenBank/DDBJ whole genome shotgun (WGS) entry which is preliminary data.</text>
</comment>
<accession>A0A0F8XXF5</accession>
<reference evidence="1" key="1">
    <citation type="journal article" date="2015" name="Nature">
        <title>Complex archaea that bridge the gap between prokaryotes and eukaryotes.</title>
        <authorList>
            <person name="Spang A."/>
            <person name="Saw J.H."/>
            <person name="Jorgensen S.L."/>
            <person name="Zaremba-Niedzwiedzka K."/>
            <person name="Martijn J."/>
            <person name="Lind A.E."/>
            <person name="van Eijk R."/>
            <person name="Schleper C."/>
            <person name="Guy L."/>
            <person name="Ettema T.J."/>
        </authorList>
    </citation>
    <scope>NUCLEOTIDE SEQUENCE</scope>
</reference>
<sequence length="32" mass="3660">MPNTCRVEHFTEFGEAVRITERHEALSIIDGT</sequence>
<feature type="non-terminal residue" evidence="1">
    <location>
        <position position="32"/>
    </location>
</feature>
<dbReference type="EMBL" id="LAZR01056678">
    <property type="protein sequence ID" value="KKK73678.1"/>
    <property type="molecule type" value="Genomic_DNA"/>
</dbReference>
<dbReference type="AlphaFoldDB" id="A0A0F8XXF5"/>
<protein>
    <submittedName>
        <fullName evidence="1">Uncharacterized protein</fullName>
    </submittedName>
</protein>
<proteinExistence type="predicted"/>
<evidence type="ECO:0000313" key="1">
    <source>
        <dbReference type="EMBL" id="KKK73678.1"/>
    </source>
</evidence>
<organism evidence="1">
    <name type="scientific">marine sediment metagenome</name>
    <dbReference type="NCBI Taxonomy" id="412755"/>
    <lineage>
        <taxon>unclassified sequences</taxon>
        <taxon>metagenomes</taxon>
        <taxon>ecological metagenomes</taxon>
    </lineage>
</organism>
<name>A0A0F8XXF5_9ZZZZ</name>